<keyword evidence="2" id="KW-1185">Reference proteome</keyword>
<reference evidence="1 2" key="1">
    <citation type="journal article" date="2020" name="Cell">
        <title>Large-Scale Comparative Analyses of Tick Genomes Elucidate Their Genetic Diversity and Vector Capacities.</title>
        <authorList>
            <consortium name="Tick Genome and Microbiome Consortium (TIGMIC)"/>
            <person name="Jia N."/>
            <person name="Wang J."/>
            <person name="Shi W."/>
            <person name="Du L."/>
            <person name="Sun Y."/>
            <person name="Zhan W."/>
            <person name="Jiang J.F."/>
            <person name="Wang Q."/>
            <person name="Zhang B."/>
            <person name="Ji P."/>
            <person name="Bell-Sakyi L."/>
            <person name="Cui X.M."/>
            <person name="Yuan T.T."/>
            <person name="Jiang B.G."/>
            <person name="Yang W.F."/>
            <person name="Lam T.T."/>
            <person name="Chang Q.C."/>
            <person name="Ding S.J."/>
            <person name="Wang X.J."/>
            <person name="Zhu J.G."/>
            <person name="Ruan X.D."/>
            <person name="Zhao L."/>
            <person name="Wei J.T."/>
            <person name="Ye R.Z."/>
            <person name="Que T.C."/>
            <person name="Du C.H."/>
            <person name="Zhou Y.H."/>
            <person name="Cheng J.X."/>
            <person name="Dai P.F."/>
            <person name="Guo W.B."/>
            <person name="Han X.H."/>
            <person name="Huang E.J."/>
            <person name="Li L.F."/>
            <person name="Wei W."/>
            <person name="Gao Y.C."/>
            <person name="Liu J.Z."/>
            <person name="Shao H.Z."/>
            <person name="Wang X."/>
            <person name="Wang C.C."/>
            <person name="Yang T.C."/>
            <person name="Huo Q.B."/>
            <person name="Li W."/>
            <person name="Chen H.Y."/>
            <person name="Chen S.E."/>
            <person name="Zhou L.G."/>
            <person name="Ni X.B."/>
            <person name="Tian J.H."/>
            <person name="Sheng Y."/>
            <person name="Liu T."/>
            <person name="Pan Y.S."/>
            <person name="Xia L.Y."/>
            <person name="Li J."/>
            <person name="Zhao F."/>
            <person name="Cao W.C."/>
        </authorList>
    </citation>
    <scope>NUCLEOTIDE SEQUENCE [LARGE SCALE GENOMIC DNA]</scope>
    <source>
        <strain evidence="1">Iper-2018</strain>
    </source>
</reference>
<proteinExistence type="predicted"/>
<gene>
    <name evidence="1" type="ORF">HPB47_022971</name>
</gene>
<dbReference type="EMBL" id="JABSTQ010009348">
    <property type="protein sequence ID" value="KAG0430155.1"/>
    <property type="molecule type" value="Genomic_DNA"/>
</dbReference>
<evidence type="ECO:0000313" key="1">
    <source>
        <dbReference type="EMBL" id="KAG0430155.1"/>
    </source>
</evidence>
<sequence length="400" mass="43167">MRPKPTSPMDLQKLGLSEAALFSGPLYGSYPSSLFLQSLTASPLMYQMLSTIPYPCPPPPPYPYRSTCYPYPVASSSPPGAAASAVYAPHLLGAQGAGTAVTSGSASASCASRSPELAVADVASNAPVFGGVFRPVALMTARQAPPPPPLSATPPNDESSDLSENERLGGPKEAALVAAEATAVALPLSFARPHPRDDGNATWLLLMAVVVGVVDATDDSHQCSMIRKAEITARYKPRPQISGPVHYYCMGLAARPNTLASLVSPCRKSCEQTRSSLHIVCYSTTVSHLEKRATIYLLFASGQTWEPSDENRVYPCMQNARPRRTDYTLQPASTGRETSHCRARAAPSFVLSREDTYRGRPIRKQTQEQERGVEKTPLLAEHWCTAEKQYLRKRGSRGCI</sequence>
<accession>A0AC60Q9F1</accession>
<comment type="caution">
    <text evidence="1">The sequence shown here is derived from an EMBL/GenBank/DDBJ whole genome shotgun (WGS) entry which is preliminary data.</text>
</comment>
<organism evidence="1 2">
    <name type="scientific">Ixodes persulcatus</name>
    <name type="common">Taiga tick</name>
    <dbReference type="NCBI Taxonomy" id="34615"/>
    <lineage>
        <taxon>Eukaryota</taxon>
        <taxon>Metazoa</taxon>
        <taxon>Ecdysozoa</taxon>
        <taxon>Arthropoda</taxon>
        <taxon>Chelicerata</taxon>
        <taxon>Arachnida</taxon>
        <taxon>Acari</taxon>
        <taxon>Parasitiformes</taxon>
        <taxon>Ixodida</taxon>
        <taxon>Ixodoidea</taxon>
        <taxon>Ixodidae</taxon>
        <taxon>Ixodinae</taxon>
        <taxon>Ixodes</taxon>
    </lineage>
</organism>
<evidence type="ECO:0000313" key="2">
    <source>
        <dbReference type="Proteomes" id="UP000805193"/>
    </source>
</evidence>
<dbReference type="Proteomes" id="UP000805193">
    <property type="component" value="Unassembled WGS sequence"/>
</dbReference>
<name>A0AC60Q9F1_IXOPE</name>
<protein>
    <submittedName>
        <fullName evidence="1">Uncharacterized protein</fullName>
    </submittedName>
</protein>